<reference evidence="2" key="1">
    <citation type="journal article" date="2021" name="Nat. Commun.">
        <title>Genetic determinants of endophytism in the Arabidopsis root mycobiome.</title>
        <authorList>
            <person name="Mesny F."/>
            <person name="Miyauchi S."/>
            <person name="Thiergart T."/>
            <person name="Pickel B."/>
            <person name="Atanasova L."/>
            <person name="Karlsson M."/>
            <person name="Huettel B."/>
            <person name="Barry K.W."/>
            <person name="Haridas S."/>
            <person name="Chen C."/>
            <person name="Bauer D."/>
            <person name="Andreopoulos W."/>
            <person name="Pangilinan J."/>
            <person name="LaButti K."/>
            <person name="Riley R."/>
            <person name="Lipzen A."/>
            <person name="Clum A."/>
            <person name="Drula E."/>
            <person name="Henrissat B."/>
            <person name="Kohler A."/>
            <person name="Grigoriev I.V."/>
            <person name="Martin F.M."/>
            <person name="Hacquard S."/>
        </authorList>
    </citation>
    <scope>NUCLEOTIDE SEQUENCE</scope>
    <source>
        <strain evidence="2">MPI-SDFR-AT-0117</strain>
    </source>
</reference>
<dbReference type="OrthoDB" id="4158609at2759"/>
<organism evidence="2 3">
    <name type="scientific">Plectosphaerella plurivora</name>
    <dbReference type="NCBI Taxonomy" id="936078"/>
    <lineage>
        <taxon>Eukaryota</taxon>
        <taxon>Fungi</taxon>
        <taxon>Dikarya</taxon>
        <taxon>Ascomycota</taxon>
        <taxon>Pezizomycotina</taxon>
        <taxon>Sordariomycetes</taxon>
        <taxon>Hypocreomycetidae</taxon>
        <taxon>Glomerellales</taxon>
        <taxon>Plectosphaerellaceae</taxon>
        <taxon>Plectosphaerella</taxon>
    </lineage>
</organism>
<evidence type="ECO:0000313" key="3">
    <source>
        <dbReference type="Proteomes" id="UP000770015"/>
    </source>
</evidence>
<dbReference type="EMBL" id="JAGSXJ010000015">
    <property type="protein sequence ID" value="KAH6685295.1"/>
    <property type="molecule type" value="Genomic_DNA"/>
</dbReference>
<evidence type="ECO:0008006" key="4">
    <source>
        <dbReference type="Google" id="ProtNLM"/>
    </source>
</evidence>
<evidence type="ECO:0000256" key="1">
    <source>
        <dbReference type="SAM" id="MobiDB-lite"/>
    </source>
</evidence>
<gene>
    <name evidence="2" type="ORF">F5X68DRAFT_262558</name>
</gene>
<accession>A0A9P9AB80</accession>
<evidence type="ECO:0000313" key="2">
    <source>
        <dbReference type="EMBL" id="KAH6685295.1"/>
    </source>
</evidence>
<feature type="compositionally biased region" description="Polar residues" evidence="1">
    <location>
        <begin position="1"/>
        <end position="16"/>
    </location>
</feature>
<name>A0A9P9AB80_9PEZI</name>
<feature type="region of interest" description="Disordered" evidence="1">
    <location>
        <begin position="1"/>
        <end position="69"/>
    </location>
</feature>
<sequence length="69" mass="7727">MDPSKSIDTPQNSPTGSGRRRSSNTMFQSLQDRREASGIARRQSLHDQKPEAGFLGKMWHNFVQGSPPK</sequence>
<protein>
    <recommendedName>
        <fullName evidence="4">Conidiation-specific protein 8</fullName>
    </recommendedName>
</protein>
<dbReference type="AlphaFoldDB" id="A0A9P9AB80"/>
<comment type="caution">
    <text evidence="2">The sequence shown here is derived from an EMBL/GenBank/DDBJ whole genome shotgun (WGS) entry which is preliminary data.</text>
</comment>
<dbReference type="Proteomes" id="UP000770015">
    <property type="component" value="Unassembled WGS sequence"/>
</dbReference>
<proteinExistence type="predicted"/>
<keyword evidence="3" id="KW-1185">Reference proteome</keyword>